<dbReference type="RefSeq" id="WP_188355617.1">
    <property type="nucleotide sequence ID" value="NZ_BMDH01000005.1"/>
</dbReference>
<dbReference type="PANTHER" id="PTHR34374">
    <property type="entry name" value="LARGE RIBOSOMAL RNA SUBUNIT ACCUMULATION PROTEIN YCED HOMOLOG 1, CHLOROPLASTIC"/>
    <property type="match status" value="1"/>
</dbReference>
<dbReference type="AlphaFoldDB" id="A0A8J3AK50"/>
<sequence>MSQHENESPWAIAVDLVSSRTGLSKDIDSDYPVPSGIGDEVVHVTEGKPVHLTARIDSLVDGLLLTGTLDAPLSAECTRCLTPLHRTDHINITAFYPYDADPKAHDFTGDVEVIAGEDEGGDTYALTASGRFMDIEDLLRDTLVEAMPLQPLCRPDCAGLCPQCGINLNEHPEHEHTVTDMRWSALEQLRDALARNDEE</sequence>
<gene>
    <name evidence="1" type="ORF">GCM10007377_14460</name>
</gene>
<organism evidence="1 2">
    <name type="scientific">Galliscardovia ingluviei</name>
    <dbReference type="NCBI Taxonomy" id="1769422"/>
    <lineage>
        <taxon>Bacteria</taxon>
        <taxon>Bacillati</taxon>
        <taxon>Actinomycetota</taxon>
        <taxon>Actinomycetes</taxon>
        <taxon>Bifidobacteriales</taxon>
        <taxon>Bifidobacteriaceae</taxon>
        <taxon>Galliscardovia</taxon>
    </lineage>
</organism>
<dbReference type="Pfam" id="PF02620">
    <property type="entry name" value="YceD"/>
    <property type="match status" value="1"/>
</dbReference>
<keyword evidence="1" id="KW-0238">DNA-binding</keyword>
<reference evidence="1" key="1">
    <citation type="journal article" date="2014" name="Int. J. Syst. Evol. Microbiol.">
        <title>Complete genome sequence of Corynebacterium casei LMG S-19264T (=DSM 44701T), isolated from a smear-ripened cheese.</title>
        <authorList>
            <consortium name="US DOE Joint Genome Institute (JGI-PGF)"/>
            <person name="Walter F."/>
            <person name="Albersmeier A."/>
            <person name="Kalinowski J."/>
            <person name="Ruckert C."/>
        </authorList>
    </citation>
    <scope>NUCLEOTIDE SEQUENCE</scope>
    <source>
        <strain evidence="1">CCM 8606</strain>
    </source>
</reference>
<dbReference type="PANTHER" id="PTHR34374:SF1">
    <property type="entry name" value="LARGE RIBOSOMAL RNA SUBUNIT ACCUMULATION PROTEIN YCED HOMOLOG 1, CHLOROPLASTIC"/>
    <property type="match status" value="1"/>
</dbReference>
<proteinExistence type="predicted"/>
<name>A0A8J3AK50_9BIFI</name>
<evidence type="ECO:0000313" key="1">
    <source>
        <dbReference type="EMBL" id="GGI15149.1"/>
    </source>
</evidence>
<comment type="caution">
    <text evidence="1">The sequence shown here is derived from an EMBL/GenBank/DDBJ whole genome shotgun (WGS) entry which is preliminary data.</text>
</comment>
<accession>A0A8J3AK50</accession>
<dbReference type="InterPro" id="IPR003772">
    <property type="entry name" value="YceD"/>
</dbReference>
<dbReference type="GO" id="GO:0003677">
    <property type="term" value="F:DNA binding"/>
    <property type="evidence" value="ECO:0007669"/>
    <property type="project" value="UniProtKB-KW"/>
</dbReference>
<dbReference type="Proteomes" id="UP000619536">
    <property type="component" value="Unassembled WGS sequence"/>
</dbReference>
<evidence type="ECO:0000313" key="2">
    <source>
        <dbReference type="Proteomes" id="UP000619536"/>
    </source>
</evidence>
<reference evidence="1" key="2">
    <citation type="submission" date="2020-09" db="EMBL/GenBank/DDBJ databases">
        <authorList>
            <person name="Sun Q."/>
            <person name="Sedlacek I."/>
        </authorList>
    </citation>
    <scope>NUCLEOTIDE SEQUENCE</scope>
    <source>
        <strain evidence="1">CCM 8606</strain>
    </source>
</reference>
<keyword evidence="2" id="KW-1185">Reference proteome</keyword>
<dbReference type="EMBL" id="BMDH01000005">
    <property type="protein sequence ID" value="GGI15149.1"/>
    <property type="molecule type" value="Genomic_DNA"/>
</dbReference>
<protein>
    <submittedName>
        <fullName evidence="1">DNA-binding protein</fullName>
    </submittedName>
</protein>